<comment type="similarity">
    <text evidence="2">Belongs to the MmpS family.</text>
</comment>
<keyword evidence="3" id="KW-1003">Cell membrane</keyword>
<dbReference type="InterPro" id="IPR008693">
    <property type="entry name" value="MmpS"/>
</dbReference>
<dbReference type="Proteomes" id="UP000062973">
    <property type="component" value="Chromosome"/>
</dbReference>
<gene>
    <name evidence="8" type="ORF">AMETH_0231</name>
</gene>
<dbReference type="KEGG" id="amq:AMETH_0231"/>
<evidence type="ECO:0000256" key="1">
    <source>
        <dbReference type="ARBA" id="ARBA00004236"/>
    </source>
</evidence>
<dbReference type="Gene3D" id="2.60.40.2880">
    <property type="entry name" value="MmpS1-5, C-terminal soluble domain"/>
    <property type="match status" value="1"/>
</dbReference>
<dbReference type="RefSeq" id="WP_017986188.1">
    <property type="nucleotide sequence ID" value="NZ_AQUL01000001.1"/>
</dbReference>
<name>A0A076MHE4_AMYME</name>
<feature type="transmembrane region" description="Helical" evidence="7">
    <location>
        <begin position="12"/>
        <end position="35"/>
    </location>
</feature>
<evidence type="ECO:0000313" key="8">
    <source>
        <dbReference type="EMBL" id="AIJ20323.1"/>
    </source>
</evidence>
<reference evidence="8 9" key="1">
    <citation type="submission" date="2014-07" db="EMBL/GenBank/DDBJ databases">
        <title>Whole Genome Sequence of the Amycolatopsis methanolica 239.</title>
        <authorList>
            <person name="Tang B."/>
        </authorList>
    </citation>
    <scope>NUCLEOTIDE SEQUENCE [LARGE SCALE GENOMIC DNA]</scope>
    <source>
        <strain evidence="8 9">239</strain>
    </source>
</reference>
<keyword evidence="9" id="KW-1185">Reference proteome</keyword>
<evidence type="ECO:0000256" key="5">
    <source>
        <dbReference type="ARBA" id="ARBA00022989"/>
    </source>
</evidence>
<dbReference type="EMBL" id="CP009110">
    <property type="protein sequence ID" value="AIJ20323.1"/>
    <property type="molecule type" value="Genomic_DNA"/>
</dbReference>
<dbReference type="InterPro" id="IPR038468">
    <property type="entry name" value="MmpS_C"/>
</dbReference>
<accession>A0A076MHE4</accession>
<dbReference type="eggNOG" id="ENOG502ZTA3">
    <property type="taxonomic scope" value="Bacteria"/>
</dbReference>
<evidence type="ECO:0000256" key="6">
    <source>
        <dbReference type="ARBA" id="ARBA00023136"/>
    </source>
</evidence>
<dbReference type="OrthoDB" id="3634263at2"/>
<proteinExistence type="inferred from homology"/>
<evidence type="ECO:0000256" key="4">
    <source>
        <dbReference type="ARBA" id="ARBA00022692"/>
    </source>
</evidence>
<keyword evidence="4 7" id="KW-0812">Transmembrane</keyword>
<dbReference type="Pfam" id="PF05423">
    <property type="entry name" value="Mycobact_memb"/>
    <property type="match status" value="1"/>
</dbReference>
<sequence>MRDTATRIARRTWWLPWLIGAAVVPVGAATALQALSTGQPLSRTSFELPRSAHRVVYEVTGSGSAPEIRYVTDGVNRTETLRDVPLPWRLELDLEVGPALGVAQVTAASPVGCTVSVDGVVVHTAEAADGWTSVSCSSVIRP</sequence>
<dbReference type="GO" id="GO:0005886">
    <property type="term" value="C:plasma membrane"/>
    <property type="evidence" value="ECO:0007669"/>
    <property type="project" value="UniProtKB-SubCell"/>
</dbReference>
<keyword evidence="5 7" id="KW-1133">Transmembrane helix</keyword>
<evidence type="ECO:0000256" key="3">
    <source>
        <dbReference type="ARBA" id="ARBA00022475"/>
    </source>
</evidence>
<evidence type="ECO:0008006" key="10">
    <source>
        <dbReference type="Google" id="ProtNLM"/>
    </source>
</evidence>
<protein>
    <recommendedName>
        <fullName evidence="10">MmpS family membrane protein</fullName>
    </recommendedName>
</protein>
<dbReference type="HOGENOM" id="CLU_1811752_0_0_11"/>
<evidence type="ECO:0000256" key="2">
    <source>
        <dbReference type="ARBA" id="ARBA00007531"/>
    </source>
</evidence>
<evidence type="ECO:0000256" key="7">
    <source>
        <dbReference type="SAM" id="Phobius"/>
    </source>
</evidence>
<evidence type="ECO:0000313" key="9">
    <source>
        <dbReference type="Proteomes" id="UP000062973"/>
    </source>
</evidence>
<dbReference type="AlphaFoldDB" id="A0A076MHE4"/>
<keyword evidence="6 7" id="KW-0472">Membrane</keyword>
<organism evidence="8 9">
    <name type="scientific">Amycolatopsis methanolica 239</name>
    <dbReference type="NCBI Taxonomy" id="1068978"/>
    <lineage>
        <taxon>Bacteria</taxon>
        <taxon>Bacillati</taxon>
        <taxon>Actinomycetota</taxon>
        <taxon>Actinomycetes</taxon>
        <taxon>Pseudonocardiales</taxon>
        <taxon>Pseudonocardiaceae</taxon>
        <taxon>Amycolatopsis</taxon>
        <taxon>Amycolatopsis methanolica group</taxon>
    </lineage>
</organism>
<comment type="subcellular location">
    <subcellularLocation>
        <location evidence="1">Cell membrane</location>
    </subcellularLocation>
</comment>
<dbReference type="PATRIC" id="fig|1068978.7.peg.248"/>